<organism evidence="12 13">
    <name type="scientific">Nocardiopsis metallicus</name>
    <dbReference type="NCBI Taxonomy" id="179819"/>
    <lineage>
        <taxon>Bacteria</taxon>
        <taxon>Bacillati</taxon>
        <taxon>Actinomycetota</taxon>
        <taxon>Actinomycetes</taxon>
        <taxon>Streptosporangiales</taxon>
        <taxon>Nocardiopsidaceae</taxon>
        <taxon>Nocardiopsis</taxon>
    </lineage>
</organism>
<comment type="cofactor">
    <cofactor evidence="2">
        <name>Mg(2+)</name>
        <dbReference type="ChEBI" id="CHEBI:18420"/>
    </cofactor>
</comment>
<name>A0A840WA02_9ACTN</name>
<evidence type="ECO:0000313" key="13">
    <source>
        <dbReference type="Proteomes" id="UP000579647"/>
    </source>
</evidence>
<dbReference type="InterPro" id="IPR001173">
    <property type="entry name" value="Glyco_trans_2-like"/>
</dbReference>
<evidence type="ECO:0000256" key="5">
    <source>
        <dbReference type="ARBA" id="ARBA00022679"/>
    </source>
</evidence>
<comment type="catalytic activity">
    <reaction evidence="10">
        <text>an NDP-alpha-D-glucose + (2R)-3-phosphoglycerate = (2R)-2-O-(alpha-D-glucopyranosyl)-3-phospho-glycerate + a ribonucleoside 5'-diphosphate + H(+)</text>
        <dbReference type="Rhea" id="RHEA:47244"/>
        <dbReference type="ChEBI" id="CHEBI:15378"/>
        <dbReference type="ChEBI" id="CHEBI:57930"/>
        <dbReference type="ChEBI" id="CHEBI:58272"/>
        <dbReference type="ChEBI" id="CHEBI:62600"/>
        <dbReference type="ChEBI" id="CHEBI:76533"/>
        <dbReference type="EC" id="2.4.1.266"/>
    </reaction>
    <physiologicalReaction direction="left-to-right" evidence="10">
        <dbReference type="Rhea" id="RHEA:47245"/>
    </physiologicalReaction>
</comment>
<keyword evidence="4" id="KW-0328">Glycosyltransferase</keyword>
<comment type="catalytic activity">
    <reaction evidence="9">
        <text>(2R)-3-phosphoglycerate + UDP-alpha-D-glucose = (2R)-2-O-(alpha-D-glucopyranosyl)-3-phospho-glycerate + UDP + H(+)</text>
        <dbReference type="Rhea" id="RHEA:31319"/>
        <dbReference type="ChEBI" id="CHEBI:15378"/>
        <dbReference type="ChEBI" id="CHEBI:58223"/>
        <dbReference type="ChEBI" id="CHEBI:58272"/>
        <dbReference type="ChEBI" id="CHEBI:58885"/>
        <dbReference type="ChEBI" id="CHEBI:62600"/>
        <dbReference type="EC" id="2.4.1.266"/>
    </reaction>
    <physiologicalReaction direction="left-to-right" evidence="9">
        <dbReference type="Rhea" id="RHEA:31320"/>
    </physiologicalReaction>
</comment>
<evidence type="ECO:0000256" key="2">
    <source>
        <dbReference type="ARBA" id="ARBA00001946"/>
    </source>
</evidence>
<evidence type="ECO:0000313" key="12">
    <source>
        <dbReference type="EMBL" id="MBB5493839.1"/>
    </source>
</evidence>
<comment type="similarity">
    <text evidence="3">Belongs to the glycosyltransferase 2 family.</text>
</comment>
<evidence type="ECO:0000256" key="8">
    <source>
        <dbReference type="ARBA" id="ARBA00040894"/>
    </source>
</evidence>
<evidence type="ECO:0000259" key="11">
    <source>
        <dbReference type="Pfam" id="PF00535"/>
    </source>
</evidence>
<feature type="domain" description="Glycosyltransferase 2-like" evidence="11">
    <location>
        <begin position="18"/>
        <end position="142"/>
    </location>
</feature>
<evidence type="ECO:0000256" key="9">
    <source>
        <dbReference type="ARBA" id="ARBA00048689"/>
    </source>
</evidence>
<dbReference type="EMBL" id="JACHDO010000001">
    <property type="protein sequence ID" value="MBB5493839.1"/>
    <property type="molecule type" value="Genomic_DNA"/>
</dbReference>
<gene>
    <name evidence="12" type="ORF">HNR07_004976</name>
</gene>
<comment type="cofactor">
    <cofactor evidence="1">
        <name>Mn(2+)</name>
        <dbReference type="ChEBI" id="CHEBI:29035"/>
    </cofactor>
</comment>
<accession>A0A840WA02</accession>
<dbReference type="GO" id="GO:0016757">
    <property type="term" value="F:glycosyltransferase activity"/>
    <property type="evidence" value="ECO:0007669"/>
    <property type="project" value="UniProtKB-KW"/>
</dbReference>
<evidence type="ECO:0000256" key="6">
    <source>
        <dbReference type="ARBA" id="ARBA00022842"/>
    </source>
</evidence>
<dbReference type="InterPro" id="IPR050256">
    <property type="entry name" value="Glycosyltransferase_2"/>
</dbReference>
<dbReference type="SUPFAM" id="SSF53448">
    <property type="entry name" value="Nucleotide-diphospho-sugar transferases"/>
    <property type="match status" value="1"/>
</dbReference>
<evidence type="ECO:0000256" key="4">
    <source>
        <dbReference type="ARBA" id="ARBA00022676"/>
    </source>
</evidence>
<sequence length="268" mass="28634">MAQTRPEPRDPGGAGVAVVIAAKNEAERIGTTVTAARTLPGVDLVVVVDDGSSDRTTALALEAGARVLKHGRNRGKGAAMESGADGVRRIEAAEAAEGVARAPRHLLFLDADLGVTAKDAAPLVEPVLEGMADMTVALFPATRMRLGGHGFVVRLAREGVRRTTGWEPEQPLNGQRCLTREAFEEARPLAPGFGVETGLTIDVLRGGMRVVEVEVPLEHRATGTDLRAQLHRAHQFTDVARALAVRELRPALSRAWQGVAGRTRRYRS</sequence>
<keyword evidence="6" id="KW-0460">Magnesium</keyword>
<dbReference type="PANTHER" id="PTHR48090">
    <property type="entry name" value="UNDECAPRENYL-PHOSPHATE 4-DEOXY-4-FORMAMIDO-L-ARABINOSE TRANSFERASE-RELATED"/>
    <property type="match status" value="1"/>
</dbReference>
<evidence type="ECO:0000256" key="7">
    <source>
        <dbReference type="ARBA" id="ARBA00039022"/>
    </source>
</evidence>
<dbReference type="PANTHER" id="PTHR48090:SF10">
    <property type="entry name" value="GLUCOSYL-3-PHOSPHOGLYCERATE SYNTHASE"/>
    <property type="match status" value="1"/>
</dbReference>
<dbReference type="Pfam" id="PF00535">
    <property type="entry name" value="Glycos_transf_2"/>
    <property type="match status" value="1"/>
</dbReference>
<evidence type="ECO:0000256" key="1">
    <source>
        <dbReference type="ARBA" id="ARBA00001936"/>
    </source>
</evidence>
<reference evidence="12 13" key="1">
    <citation type="submission" date="2020-08" db="EMBL/GenBank/DDBJ databases">
        <title>Sequencing the genomes of 1000 actinobacteria strains.</title>
        <authorList>
            <person name="Klenk H.-P."/>
        </authorList>
    </citation>
    <scope>NUCLEOTIDE SEQUENCE [LARGE SCALE GENOMIC DNA]</scope>
    <source>
        <strain evidence="12 13">DSM 44598</strain>
    </source>
</reference>
<proteinExistence type="inferred from homology"/>
<dbReference type="InterPro" id="IPR029044">
    <property type="entry name" value="Nucleotide-diphossugar_trans"/>
</dbReference>
<keyword evidence="5" id="KW-0808">Transferase</keyword>
<dbReference type="Gene3D" id="3.90.550.10">
    <property type="entry name" value="Spore Coat Polysaccharide Biosynthesis Protein SpsA, Chain A"/>
    <property type="match status" value="1"/>
</dbReference>
<comment type="caution">
    <text evidence="12">The sequence shown here is derived from an EMBL/GenBank/DDBJ whole genome shotgun (WGS) entry which is preliminary data.</text>
</comment>
<keyword evidence="13" id="KW-1185">Reference proteome</keyword>
<dbReference type="EC" id="2.4.1.266" evidence="7"/>
<evidence type="ECO:0000256" key="3">
    <source>
        <dbReference type="ARBA" id="ARBA00006739"/>
    </source>
</evidence>
<dbReference type="AlphaFoldDB" id="A0A840WA02"/>
<protein>
    <recommendedName>
        <fullName evidence="8">Glucosyl-3-phosphoglycerate synthase</fullName>
        <ecNumber evidence="7">2.4.1.266</ecNumber>
    </recommendedName>
</protein>
<dbReference type="Proteomes" id="UP000579647">
    <property type="component" value="Unassembled WGS sequence"/>
</dbReference>
<evidence type="ECO:0000256" key="10">
    <source>
        <dbReference type="ARBA" id="ARBA00048997"/>
    </source>
</evidence>